<sequence length="332" mass="35664">MASLEGATPPGSRLMTPRELEAWIANCLRMSGRAVLALPPVGTKPYRFVIGDGAAAGSDLIRVYAWNATHGGGPARAADEFRIQLTGSMPESVDGENTVILGWSEPFQVFAGWDPEIHDQRLSASPSLQVRADVMIRASSQGIAAGTRASGDVVVAFRPELLAAYCLNAEAIHANPDAASVDWLNELPSRVEASVGQRPTIQRTLEVAYRAWDFAHRVRVAYGARCAVCGLGLGLVEGAHIVPVAWPGSTDETKNGLAMCRNHHAAYDRGLFTISPDYEVQVQPAIRDGHAPSGLDLEWLGSVDGIALSHLPELQSDQPDREYLAVGQEARR</sequence>
<evidence type="ECO:0000259" key="1">
    <source>
        <dbReference type="Pfam" id="PF13391"/>
    </source>
</evidence>
<accession>A0ABT2PAR4</accession>
<dbReference type="Proteomes" id="UP001300496">
    <property type="component" value="Unassembled WGS sequence"/>
</dbReference>
<keyword evidence="4" id="KW-1185">Reference proteome</keyword>
<dbReference type="EMBL" id="JAODOR010000005">
    <property type="protein sequence ID" value="MCT9001677.1"/>
    <property type="molecule type" value="Genomic_DNA"/>
</dbReference>
<dbReference type="GO" id="GO:0004519">
    <property type="term" value="F:endonuclease activity"/>
    <property type="evidence" value="ECO:0007669"/>
    <property type="project" value="UniProtKB-KW"/>
</dbReference>
<comment type="caution">
    <text evidence="3">The sequence shown here is derived from an EMBL/GenBank/DDBJ whole genome shotgun (WGS) entry which is preliminary data.</text>
</comment>
<evidence type="ECO:0000313" key="4">
    <source>
        <dbReference type="Proteomes" id="UP001300496"/>
    </source>
</evidence>
<dbReference type="InterPro" id="IPR003615">
    <property type="entry name" value="HNH_nuc"/>
</dbReference>
<dbReference type="Pfam" id="PF20296">
    <property type="entry name" value="MTaX1"/>
    <property type="match status" value="1"/>
</dbReference>
<evidence type="ECO:0000259" key="2">
    <source>
        <dbReference type="Pfam" id="PF20296"/>
    </source>
</evidence>
<name>A0ABT2PAR4_9MICO</name>
<keyword evidence="3" id="KW-0540">Nuclease</keyword>
<keyword evidence="3" id="KW-0378">Hydrolase</keyword>
<organism evidence="3 4">
    <name type="scientific">Microbacterium memoriense</name>
    <dbReference type="NCBI Taxonomy" id="2978350"/>
    <lineage>
        <taxon>Bacteria</taxon>
        <taxon>Bacillati</taxon>
        <taxon>Actinomycetota</taxon>
        <taxon>Actinomycetes</taxon>
        <taxon>Micrococcales</taxon>
        <taxon>Microbacteriaceae</taxon>
        <taxon>Microbacterium</taxon>
    </lineage>
</organism>
<feature type="domain" description="Methylase-associated X1" evidence="2">
    <location>
        <begin position="61"/>
        <end position="165"/>
    </location>
</feature>
<keyword evidence="3" id="KW-0255">Endonuclease</keyword>
<dbReference type="Pfam" id="PF13391">
    <property type="entry name" value="HNH_2"/>
    <property type="match status" value="1"/>
</dbReference>
<proteinExistence type="predicted"/>
<dbReference type="RefSeq" id="WP_261606231.1">
    <property type="nucleotide sequence ID" value="NZ_JAODOR010000005.1"/>
</dbReference>
<evidence type="ECO:0000313" key="3">
    <source>
        <dbReference type="EMBL" id="MCT9001677.1"/>
    </source>
</evidence>
<dbReference type="InterPro" id="IPR046894">
    <property type="entry name" value="MTaX1"/>
</dbReference>
<protein>
    <submittedName>
        <fullName evidence="3">HNH endonuclease</fullName>
    </submittedName>
</protein>
<gene>
    <name evidence="3" type="ORF">N4R40_04775</name>
</gene>
<feature type="domain" description="HNH nuclease" evidence="1">
    <location>
        <begin position="226"/>
        <end position="274"/>
    </location>
</feature>
<reference evidence="3 4" key="1">
    <citation type="journal article" date="2024" name="Int. J. Syst. Evol. Microbiol.">
        <title>Microbacterium memoriense sp. nov., a member of the Actinomycetota from marine beach sediment of the north coast of Portugal.</title>
        <authorList>
            <person name="Santos J.D.N.D."/>
            <person name="Klimek D."/>
            <person name="Calusinska M."/>
            <person name="Lobo-da-Cunha A."/>
            <person name="Catita J."/>
            <person name="Goncalves H."/>
            <person name="Gonzalez I."/>
            <person name="Lage O.M."/>
        </authorList>
    </citation>
    <scope>NUCLEOTIDE SEQUENCE [LARGE SCALE GENOMIC DNA]</scope>
    <source>
        <strain evidence="3 4">PMIC_1C1B</strain>
    </source>
</reference>